<dbReference type="GO" id="GO:0008324">
    <property type="term" value="F:monoatomic cation transmembrane transporter activity"/>
    <property type="evidence" value="ECO:0007669"/>
    <property type="project" value="InterPro"/>
</dbReference>
<dbReference type="InterPro" id="IPR027470">
    <property type="entry name" value="Cation_efflux_CTD"/>
</dbReference>
<dbReference type="PANTHER" id="PTHR43840">
    <property type="entry name" value="MITOCHONDRIAL METAL TRANSPORTER 1-RELATED"/>
    <property type="match status" value="1"/>
</dbReference>
<gene>
    <name evidence="10" type="ORF">JF888_11725</name>
</gene>
<protein>
    <submittedName>
        <fullName evidence="10">Cation diffusion facilitator family transporter</fullName>
    </submittedName>
</protein>
<dbReference type="InterPro" id="IPR058533">
    <property type="entry name" value="Cation_efflux_TM"/>
</dbReference>
<sequence>MVTSSRAAEAAPRPRLTAQRIAFASLIIDCCLVIAKLTAGLLTGSLGLLGEAAHSALDLLASLFALLAVRTSRRPADHEHPYGHGRAENLAAFGEGLILLLTAAVIAFEAVRRLVGAPVHVDPALYAIVLVAATMLLEIGRATTLRWASRRWHSPALAAAAQNRFADIFSSAGVLAGLVGVRLGFGWADAGAGLLVAAVIGRSAGLLAWRSADILMDRAPKGVEESVREAIEAVEGVRAVRGVRVRRSGGRLQGDARVTARPTLSIEAAQGLSERVKTAARQAEPELDLDLVLESQWKEGNLVERVHAVAARQGAVNDLHNVTVEREANGSIHLSMHAKLPGAMTLEKATATTSALEQSLKLALPEVARVDVHLEPLEPDWVSGSDVTASRADLVKRIRVVTLAQPHVLDCLDVELSSRGQRLVAHVVARLPASLALEEAHRIETELELALRRELPELSEVVARVSP</sequence>
<keyword evidence="6 7" id="KW-0472">Membrane</keyword>
<dbReference type="RefSeq" id="WP_338180516.1">
    <property type="nucleotide sequence ID" value="NZ_JAEKNQ010000044.1"/>
</dbReference>
<feature type="domain" description="Cation efflux protein cytoplasmic" evidence="9">
    <location>
        <begin position="302"/>
        <end position="376"/>
    </location>
</feature>
<evidence type="ECO:0000313" key="10">
    <source>
        <dbReference type="EMBL" id="MBJ7603845.1"/>
    </source>
</evidence>
<dbReference type="SUPFAM" id="SSF161111">
    <property type="entry name" value="Cation efflux protein transmembrane domain-like"/>
    <property type="match status" value="1"/>
</dbReference>
<keyword evidence="5 7" id="KW-1133">Transmembrane helix</keyword>
<evidence type="ECO:0000259" key="9">
    <source>
        <dbReference type="Pfam" id="PF16916"/>
    </source>
</evidence>
<evidence type="ECO:0000256" key="4">
    <source>
        <dbReference type="ARBA" id="ARBA00022692"/>
    </source>
</evidence>
<evidence type="ECO:0000313" key="11">
    <source>
        <dbReference type="Proteomes" id="UP000620075"/>
    </source>
</evidence>
<keyword evidence="4 7" id="KW-0812">Transmembrane</keyword>
<dbReference type="InterPro" id="IPR036837">
    <property type="entry name" value="Cation_efflux_CTD_sf"/>
</dbReference>
<reference evidence="10 11" key="1">
    <citation type="submission" date="2020-10" db="EMBL/GenBank/DDBJ databases">
        <title>Ca. Dormibacterota MAGs.</title>
        <authorList>
            <person name="Montgomery K."/>
        </authorList>
    </citation>
    <scope>NUCLEOTIDE SEQUENCE [LARGE SCALE GENOMIC DNA]</scope>
    <source>
        <strain evidence="10">SC8811_S16_3</strain>
    </source>
</reference>
<evidence type="ECO:0000256" key="6">
    <source>
        <dbReference type="ARBA" id="ARBA00023136"/>
    </source>
</evidence>
<dbReference type="SUPFAM" id="SSF160240">
    <property type="entry name" value="Cation efflux protein cytoplasmic domain-like"/>
    <property type="match status" value="3"/>
</dbReference>
<name>A0A934N7N1_9BACT</name>
<dbReference type="Proteomes" id="UP000620075">
    <property type="component" value="Unassembled WGS sequence"/>
</dbReference>
<organism evidence="10 11">
    <name type="scientific">Candidatus Dormiibacter inghamiae</name>
    <dbReference type="NCBI Taxonomy" id="3127013"/>
    <lineage>
        <taxon>Bacteria</taxon>
        <taxon>Bacillati</taxon>
        <taxon>Candidatus Dormiibacterota</taxon>
        <taxon>Candidatus Dormibacteria</taxon>
        <taxon>Candidatus Dormibacterales</taxon>
        <taxon>Candidatus Dormibacteraceae</taxon>
        <taxon>Candidatus Dormiibacter</taxon>
    </lineage>
</organism>
<feature type="transmembrane region" description="Helical" evidence="7">
    <location>
        <begin position="48"/>
        <end position="69"/>
    </location>
</feature>
<dbReference type="InterPro" id="IPR027469">
    <property type="entry name" value="Cation_efflux_TMD_sf"/>
</dbReference>
<dbReference type="EMBL" id="JAEKNQ010000044">
    <property type="protein sequence ID" value="MBJ7603845.1"/>
    <property type="molecule type" value="Genomic_DNA"/>
</dbReference>
<evidence type="ECO:0000256" key="5">
    <source>
        <dbReference type="ARBA" id="ARBA00022989"/>
    </source>
</evidence>
<dbReference type="Gene3D" id="1.20.1510.10">
    <property type="entry name" value="Cation efflux protein transmembrane domain"/>
    <property type="match status" value="1"/>
</dbReference>
<dbReference type="PANTHER" id="PTHR43840:SF15">
    <property type="entry name" value="MITOCHONDRIAL METAL TRANSPORTER 1-RELATED"/>
    <property type="match status" value="1"/>
</dbReference>
<dbReference type="AlphaFoldDB" id="A0A934N7N1"/>
<evidence type="ECO:0000256" key="1">
    <source>
        <dbReference type="ARBA" id="ARBA00004141"/>
    </source>
</evidence>
<evidence type="ECO:0000256" key="7">
    <source>
        <dbReference type="SAM" id="Phobius"/>
    </source>
</evidence>
<comment type="subcellular location">
    <subcellularLocation>
        <location evidence="1">Membrane</location>
        <topology evidence="1">Multi-pass membrane protein</topology>
    </subcellularLocation>
</comment>
<dbReference type="InterPro" id="IPR002524">
    <property type="entry name" value="Cation_efflux"/>
</dbReference>
<accession>A0A934N7N1</accession>
<dbReference type="Pfam" id="PF16916">
    <property type="entry name" value="ZT_dimer"/>
    <property type="match status" value="3"/>
</dbReference>
<feature type="transmembrane region" description="Helical" evidence="7">
    <location>
        <begin position="165"/>
        <end position="185"/>
    </location>
</feature>
<feature type="domain" description="Cation efflux protein transmembrane" evidence="8">
    <location>
        <begin position="23"/>
        <end position="216"/>
    </location>
</feature>
<dbReference type="GO" id="GO:0016020">
    <property type="term" value="C:membrane"/>
    <property type="evidence" value="ECO:0007669"/>
    <property type="project" value="UniProtKB-SubCell"/>
</dbReference>
<feature type="transmembrane region" description="Helical" evidence="7">
    <location>
        <begin position="21"/>
        <end position="42"/>
    </location>
</feature>
<feature type="transmembrane region" description="Helical" evidence="7">
    <location>
        <begin position="90"/>
        <end position="111"/>
    </location>
</feature>
<feature type="transmembrane region" description="Helical" evidence="7">
    <location>
        <begin position="123"/>
        <end position="144"/>
    </location>
</feature>
<dbReference type="Pfam" id="PF01545">
    <property type="entry name" value="Cation_efflux"/>
    <property type="match status" value="1"/>
</dbReference>
<evidence type="ECO:0000256" key="2">
    <source>
        <dbReference type="ARBA" id="ARBA00008114"/>
    </source>
</evidence>
<dbReference type="InterPro" id="IPR050291">
    <property type="entry name" value="CDF_Transporter"/>
</dbReference>
<dbReference type="NCBIfam" id="TIGR01297">
    <property type="entry name" value="CDF"/>
    <property type="match status" value="1"/>
</dbReference>
<comment type="caution">
    <text evidence="10">The sequence shown here is derived from an EMBL/GenBank/DDBJ whole genome shotgun (WGS) entry which is preliminary data.</text>
</comment>
<evidence type="ECO:0000259" key="8">
    <source>
        <dbReference type="Pfam" id="PF01545"/>
    </source>
</evidence>
<evidence type="ECO:0000256" key="3">
    <source>
        <dbReference type="ARBA" id="ARBA00022448"/>
    </source>
</evidence>
<dbReference type="Gene3D" id="3.30.70.1350">
    <property type="entry name" value="Cation efflux protein, cytoplasmic domain"/>
    <property type="match status" value="3"/>
</dbReference>
<keyword evidence="3" id="KW-0813">Transport</keyword>
<proteinExistence type="inferred from homology"/>
<feature type="domain" description="Cation efflux protein cytoplasmic" evidence="9">
    <location>
        <begin position="393"/>
        <end position="463"/>
    </location>
</feature>
<comment type="similarity">
    <text evidence="2">Belongs to the cation diffusion facilitator (CDF) transporter (TC 2.A.4) family.</text>
</comment>
<feature type="domain" description="Cation efflux protein cytoplasmic" evidence="9">
    <location>
        <begin position="223"/>
        <end position="286"/>
    </location>
</feature>